<evidence type="ECO:0000313" key="3">
    <source>
        <dbReference type="EMBL" id="PWY86732.1"/>
    </source>
</evidence>
<feature type="region of interest" description="Disordered" evidence="1">
    <location>
        <begin position="72"/>
        <end position="107"/>
    </location>
</feature>
<evidence type="ECO:0000313" key="4">
    <source>
        <dbReference type="Proteomes" id="UP000247233"/>
    </source>
</evidence>
<dbReference type="VEuPathDB" id="FungiDB:BO70DRAFT_378397"/>
<keyword evidence="4" id="KW-1185">Reference proteome</keyword>
<dbReference type="Proteomes" id="UP000247233">
    <property type="component" value="Unassembled WGS sequence"/>
</dbReference>
<evidence type="ECO:0000256" key="1">
    <source>
        <dbReference type="SAM" id="MobiDB-lite"/>
    </source>
</evidence>
<reference evidence="3 4" key="1">
    <citation type="submission" date="2016-12" db="EMBL/GenBank/DDBJ databases">
        <title>The genomes of Aspergillus section Nigri reveals drivers in fungal speciation.</title>
        <authorList>
            <consortium name="DOE Joint Genome Institute"/>
            <person name="Vesth T.C."/>
            <person name="Nybo J."/>
            <person name="Theobald S."/>
            <person name="Brandl J."/>
            <person name="Frisvad J.C."/>
            <person name="Nielsen K.F."/>
            <person name="Lyhne E.K."/>
            <person name="Kogle M.E."/>
            <person name="Kuo A."/>
            <person name="Riley R."/>
            <person name="Clum A."/>
            <person name="Nolan M."/>
            <person name="Lipzen A."/>
            <person name="Salamov A."/>
            <person name="Henrissat B."/>
            <person name="Wiebenga A."/>
            <person name="De Vries R.P."/>
            <person name="Grigoriev I.V."/>
            <person name="Mortensen U.H."/>
            <person name="Andersen M.R."/>
            <person name="Baker S.E."/>
        </authorList>
    </citation>
    <scope>NUCLEOTIDE SEQUENCE [LARGE SCALE GENOMIC DNA]</scope>
    <source>
        <strain evidence="3 4">CBS 117.55</strain>
    </source>
</reference>
<organism evidence="3 4">
    <name type="scientific">Aspergillus heteromorphus CBS 117.55</name>
    <dbReference type="NCBI Taxonomy" id="1448321"/>
    <lineage>
        <taxon>Eukaryota</taxon>
        <taxon>Fungi</taxon>
        <taxon>Dikarya</taxon>
        <taxon>Ascomycota</taxon>
        <taxon>Pezizomycotina</taxon>
        <taxon>Eurotiomycetes</taxon>
        <taxon>Eurotiomycetidae</taxon>
        <taxon>Eurotiales</taxon>
        <taxon>Aspergillaceae</taxon>
        <taxon>Aspergillus</taxon>
        <taxon>Aspergillus subgen. Circumdati</taxon>
    </lineage>
</organism>
<dbReference type="GeneID" id="37067499"/>
<keyword evidence="2" id="KW-0812">Transmembrane</keyword>
<dbReference type="RefSeq" id="XP_025400964.1">
    <property type="nucleotide sequence ID" value="XM_025545262.1"/>
</dbReference>
<keyword evidence="2" id="KW-1133">Transmembrane helix</keyword>
<accession>A0A317WNA9</accession>
<dbReference type="AlphaFoldDB" id="A0A317WNA9"/>
<gene>
    <name evidence="3" type="ORF">BO70DRAFT_378397</name>
</gene>
<proteinExistence type="predicted"/>
<feature type="region of interest" description="Disordered" evidence="1">
    <location>
        <begin position="1"/>
        <end position="30"/>
    </location>
</feature>
<protein>
    <submittedName>
        <fullName evidence="3">Uncharacterized protein</fullName>
    </submittedName>
</protein>
<name>A0A317WNA9_9EURO</name>
<evidence type="ECO:0000256" key="2">
    <source>
        <dbReference type="SAM" id="Phobius"/>
    </source>
</evidence>
<comment type="caution">
    <text evidence="3">The sequence shown here is derived from an EMBL/GenBank/DDBJ whole genome shotgun (WGS) entry which is preliminary data.</text>
</comment>
<sequence length="219" mass="24097">MAGPDAGCSQQSVTTDGIGAVTEPPPPRLLRGRSSRRLRLLLSIFHRQTGLILAIIIIIIILTTGERGMEQSMHGAAHRRHSGPRWLVQDRNGPAKRCSLETPDSRPLHVSSVDPRYLRVRFQGLPSPSPTHCTLVGPDSGFSSLEHPVSMHYPINNAVPCKSLTPIQSGMRSLSRLPGGSPHRKELIMTDHPDAPFCHPDRGKELRQRVRLELSSTEA</sequence>
<feature type="transmembrane region" description="Helical" evidence="2">
    <location>
        <begin position="38"/>
        <end position="62"/>
    </location>
</feature>
<keyword evidence="2" id="KW-0472">Membrane</keyword>
<dbReference type="EMBL" id="MSFL01000007">
    <property type="protein sequence ID" value="PWY86732.1"/>
    <property type="molecule type" value="Genomic_DNA"/>
</dbReference>